<protein>
    <submittedName>
        <fullName evidence="3">Glycosyltransferase</fullName>
    </submittedName>
</protein>
<dbReference type="Pfam" id="PF13524">
    <property type="entry name" value="Glyco_trans_1_2"/>
    <property type="match status" value="1"/>
</dbReference>
<comment type="caution">
    <text evidence="3">The sequence shown here is derived from an EMBL/GenBank/DDBJ whole genome shotgun (WGS) entry which is preliminary data.</text>
</comment>
<dbReference type="InterPro" id="IPR055259">
    <property type="entry name" value="YkvP/CgeB_Glyco_trans-like"/>
</dbReference>
<evidence type="ECO:0000313" key="3">
    <source>
        <dbReference type="EMBL" id="GAA0397552.1"/>
    </source>
</evidence>
<evidence type="ECO:0000256" key="1">
    <source>
        <dbReference type="SAM" id="MobiDB-lite"/>
    </source>
</evidence>
<organism evidence="3 4">
    <name type="scientific">Paenibacillus motobuensis</name>
    <dbReference type="NCBI Taxonomy" id="295324"/>
    <lineage>
        <taxon>Bacteria</taxon>
        <taxon>Bacillati</taxon>
        <taxon>Bacillota</taxon>
        <taxon>Bacilli</taxon>
        <taxon>Bacillales</taxon>
        <taxon>Paenibacillaceae</taxon>
        <taxon>Paenibacillus</taxon>
    </lineage>
</organism>
<name>A0ABP3IC69_9BACL</name>
<evidence type="ECO:0000313" key="4">
    <source>
        <dbReference type="Proteomes" id="UP001500340"/>
    </source>
</evidence>
<reference evidence="4" key="1">
    <citation type="journal article" date="2019" name="Int. J. Syst. Evol. Microbiol.">
        <title>The Global Catalogue of Microorganisms (GCM) 10K type strain sequencing project: providing services to taxonomists for standard genome sequencing and annotation.</title>
        <authorList>
            <consortium name="The Broad Institute Genomics Platform"/>
            <consortium name="The Broad Institute Genome Sequencing Center for Infectious Disease"/>
            <person name="Wu L."/>
            <person name="Ma J."/>
        </authorList>
    </citation>
    <scope>NUCLEOTIDE SEQUENCE [LARGE SCALE GENOMIC DNA]</scope>
    <source>
        <strain evidence="4">JCM 12774</strain>
    </source>
</reference>
<dbReference type="RefSeq" id="WP_343862573.1">
    <property type="nucleotide sequence ID" value="NZ_BAAACX010000013.1"/>
</dbReference>
<feature type="compositionally biased region" description="Basic and acidic residues" evidence="1">
    <location>
        <begin position="12"/>
        <end position="26"/>
    </location>
</feature>
<sequence>MLQQGKHSARPFPRDPSDDSGRKGWEDGLRDGYAEGYMRGHAKVIVERTRPFFPVRKIKVLYVSSGKGFPYMPIDEAVVETLKTLTADVITTESRQPEIRELAVKHRPDLVLALDGMDLPVEQIDAVRALGIRTAIWLTDDPYYSDMTLKIAPHYDYVFTLERNCIDVYRGLGCRNVYYLPFAAYVSHYRPTLTLSAIRRQISFIGSAYWNRVEFLRPVIGGLMEKGLRINGIWWDRLPEYEQYPDRIEIGKWMGPMETAEVYSGTKIVINLHRSPFDETVNNNSAKIAAHSPNPRTFEISACGTLQLVDSREDLSSFYKPGVEIETFSNSAELMDKVNYYLSHEKERQQIALRALERTFRDHTYSHRLNELLGYIFE</sequence>
<dbReference type="EMBL" id="BAAACX010000013">
    <property type="protein sequence ID" value="GAA0397552.1"/>
    <property type="molecule type" value="Genomic_DNA"/>
</dbReference>
<keyword evidence="4" id="KW-1185">Reference proteome</keyword>
<dbReference type="Proteomes" id="UP001500340">
    <property type="component" value="Unassembled WGS sequence"/>
</dbReference>
<feature type="domain" description="Spore protein YkvP/CgeB glycosyl transferase-like" evidence="2">
    <location>
        <begin position="215"/>
        <end position="373"/>
    </location>
</feature>
<gene>
    <name evidence="3" type="ORF">GCM10008933_30120</name>
</gene>
<accession>A0ABP3IC69</accession>
<proteinExistence type="predicted"/>
<feature type="region of interest" description="Disordered" evidence="1">
    <location>
        <begin position="1"/>
        <end position="26"/>
    </location>
</feature>
<dbReference type="SUPFAM" id="SSF53756">
    <property type="entry name" value="UDP-Glycosyltransferase/glycogen phosphorylase"/>
    <property type="match status" value="1"/>
</dbReference>
<evidence type="ECO:0000259" key="2">
    <source>
        <dbReference type="Pfam" id="PF13524"/>
    </source>
</evidence>